<proteinExistence type="predicted"/>
<dbReference type="InterPro" id="IPR019060">
    <property type="entry name" value="DUF2382"/>
</dbReference>
<organism evidence="3 4">
    <name type="scientific">Paracoccus yeei</name>
    <dbReference type="NCBI Taxonomy" id="147645"/>
    <lineage>
        <taxon>Bacteria</taxon>
        <taxon>Pseudomonadati</taxon>
        <taxon>Pseudomonadota</taxon>
        <taxon>Alphaproteobacteria</taxon>
        <taxon>Rhodobacterales</taxon>
        <taxon>Paracoccaceae</taxon>
        <taxon>Paracoccus</taxon>
    </lineage>
</organism>
<sequence>MPDEPDDIIPVIQEQLGVSVERRLAGRVRVSVRTQTDESLVPVDLTQVDVAVERVPVNRAVDTAPEVVTRGDVTIIPVVEERLVLTRQLYLREEIHIRRVERRETAEVPVETRKQVATIERLPADEDNPIPPTNPDQFPRKG</sequence>
<dbReference type="Proteomes" id="UP000191257">
    <property type="component" value="Chromosome"/>
</dbReference>
<name>A0A1V0GRQ7_9RHOB</name>
<evidence type="ECO:0000313" key="4">
    <source>
        <dbReference type="Proteomes" id="UP000191257"/>
    </source>
</evidence>
<dbReference type="AlphaFoldDB" id="A0A1V0GRQ7"/>
<gene>
    <name evidence="3" type="ORF">A6J80_09210</name>
</gene>
<evidence type="ECO:0000259" key="2">
    <source>
        <dbReference type="Pfam" id="PF09557"/>
    </source>
</evidence>
<dbReference type="STRING" id="147645.A6J80_09210"/>
<reference evidence="3" key="1">
    <citation type="submission" date="2017-12" db="EMBL/GenBank/DDBJ databases">
        <title>FDA dAtabase for Regulatory Grade micrObial Sequences (FDA-ARGOS): Supporting development and validation of Infectious Disease Dx tests.</title>
        <authorList>
            <person name="Campos J."/>
            <person name="Goldberg B."/>
            <person name="Tallon L."/>
            <person name="Sadzewicz L."/>
            <person name="Sengamalay N."/>
            <person name="Ott S."/>
            <person name="Godinez A."/>
            <person name="Nagaraj S."/>
            <person name="Vyas G."/>
            <person name="Aluvathingal J."/>
            <person name="Nadendla S."/>
            <person name="Geyer C."/>
            <person name="Nandy P."/>
            <person name="Hobson J."/>
            <person name="Sichtig H."/>
        </authorList>
    </citation>
    <scope>NUCLEOTIDE SEQUENCE</scope>
    <source>
        <strain evidence="3">FDAARGOS_252</strain>
    </source>
</reference>
<accession>A0A1V0GRQ7</accession>
<feature type="region of interest" description="Disordered" evidence="1">
    <location>
        <begin position="115"/>
        <end position="142"/>
    </location>
</feature>
<dbReference type="KEGG" id="pye:A6J80_09210"/>
<feature type="domain" description="DUF2382" evidence="2">
    <location>
        <begin position="10"/>
        <end position="118"/>
    </location>
</feature>
<evidence type="ECO:0000313" key="3">
    <source>
        <dbReference type="EMBL" id="ARC36536.1"/>
    </source>
</evidence>
<evidence type="ECO:0000256" key="1">
    <source>
        <dbReference type="SAM" id="MobiDB-lite"/>
    </source>
</evidence>
<dbReference type="EMBL" id="CP020442">
    <property type="protein sequence ID" value="ARC36536.1"/>
    <property type="molecule type" value="Genomic_DNA"/>
</dbReference>
<keyword evidence="4" id="KW-1185">Reference proteome</keyword>
<dbReference type="Pfam" id="PF09557">
    <property type="entry name" value="DUF2382"/>
    <property type="match status" value="1"/>
</dbReference>
<dbReference type="eggNOG" id="COG3861">
    <property type="taxonomic scope" value="Bacteria"/>
</dbReference>
<protein>
    <submittedName>
        <fullName evidence="3">DUF2382 domain-containing protein</fullName>
    </submittedName>
</protein>
<dbReference type="RefSeq" id="WP_080621215.1">
    <property type="nucleotide sequence ID" value="NZ_CALTWI010000173.1"/>
</dbReference>